<dbReference type="EMBL" id="CP003057">
    <property type="protein sequence ID" value="AEQ98661.1"/>
    <property type="molecule type" value="Genomic_DNA"/>
</dbReference>
<evidence type="ECO:0000259" key="2">
    <source>
        <dbReference type="Pfam" id="PF00892"/>
    </source>
</evidence>
<feature type="transmembrane region" description="Helical" evidence="1">
    <location>
        <begin position="61"/>
        <end position="80"/>
    </location>
</feature>
<dbReference type="eggNOG" id="COG0697">
    <property type="taxonomic scope" value="Bacteria"/>
</dbReference>
<feature type="transmembrane region" description="Helical" evidence="1">
    <location>
        <begin position="169"/>
        <end position="191"/>
    </location>
</feature>
<evidence type="ECO:0000256" key="1">
    <source>
        <dbReference type="SAM" id="Phobius"/>
    </source>
</evidence>
<feature type="transmembrane region" description="Helical" evidence="1">
    <location>
        <begin position="92"/>
        <end position="109"/>
    </location>
</feature>
<dbReference type="SUPFAM" id="SSF103481">
    <property type="entry name" value="Multidrug resistance efflux transporter EmrE"/>
    <property type="match status" value="1"/>
</dbReference>
<dbReference type="GO" id="GO:0016020">
    <property type="term" value="C:membrane"/>
    <property type="evidence" value="ECO:0007669"/>
    <property type="project" value="InterPro"/>
</dbReference>
<feature type="domain" description="EamA" evidence="2">
    <location>
        <begin position="3"/>
        <end position="132"/>
    </location>
</feature>
<name>G7TC48_XANOB</name>
<keyword evidence="1" id="KW-0472">Membrane</keyword>
<keyword evidence="1" id="KW-0812">Transmembrane</keyword>
<feature type="transmembrane region" description="Helical" evidence="1">
    <location>
        <begin position="323"/>
        <end position="344"/>
    </location>
</feature>
<feature type="transmembrane region" description="Helical" evidence="1">
    <location>
        <begin position="211"/>
        <end position="231"/>
    </location>
</feature>
<feature type="transmembrane region" description="Helical" evidence="1">
    <location>
        <begin position="115"/>
        <end position="132"/>
    </location>
</feature>
<sequence length="377" mass="40113">MHLLLFAVVCSVLVSVLLKLAPRRQIDVFQAITWNYATAALLAWLTLHPALDTLRATTTPWLALLLLAVALLSIFLVMARSVAVAGIVRTDIAQRLSLVLSLAAAFTVFGEPVDGWKLTGLALGLLAIVCIVRRPRHQDAADPTPVAIGLPWLVGVWSGFALIDLLLKHIALAGTPSLTSLTLCFALAFLLMLGVQSMRAARGARLNIRSILADVLLGALNFGNILCYVRAHQRLPHSPAIVFASMNLGVIVVGALVGRLGVAERLRLRGWLGLALAAPRSLRSHGGCVWLDARAFGLRDAGSPRVFGTAMGSLRWMHSLKGVCPAILFASMNLGVVVVGALVGRLGFAERLRLRGWLGLALASPVIAAIAGRMCLA</sequence>
<proteinExistence type="predicted"/>
<protein>
    <submittedName>
        <fullName evidence="3">Integral membrane protein</fullName>
    </submittedName>
</protein>
<dbReference type="AlphaFoldDB" id="G7TC48"/>
<dbReference type="HOGENOM" id="CLU_062241_0_0_6"/>
<evidence type="ECO:0000313" key="4">
    <source>
        <dbReference type="Proteomes" id="UP000008851"/>
    </source>
</evidence>
<evidence type="ECO:0000313" key="3">
    <source>
        <dbReference type="EMBL" id="AEQ98661.1"/>
    </source>
</evidence>
<accession>G7TC48</accession>
<reference evidence="3 4" key="1">
    <citation type="journal article" date="2011" name="J. Bacteriol.">
        <title>Two new complete genome sequences offer insight into host and tissue specificity of plant pathogenic Xanthomonas spp.</title>
        <authorList>
            <person name="Bogdanove A.J."/>
            <person name="Koebnik R."/>
            <person name="Lu H."/>
            <person name="Furutani A."/>
            <person name="Angiuoli S.V."/>
            <person name="Patil P.B."/>
            <person name="Van Sluys M.A."/>
            <person name="Ryan R.P."/>
            <person name="Meyer D.F."/>
            <person name="Han S.W."/>
            <person name="Aparna G."/>
            <person name="Rajaram M."/>
            <person name="Delcher A.L."/>
            <person name="Phillippy A.M."/>
            <person name="Puiu D."/>
            <person name="Schatz M.C."/>
            <person name="Shumway M."/>
            <person name="Sommer D.D."/>
            <person name="Trapnell C."/>
            <person name="Benahmed F."/>
            <person name="Dimitrov G."/>
            <person name="Madupu R."/>
            <person name="Radune D."/>
            <person name="Sullivan S."/>
            <person name="Jha G."/>
            <person name="Ishihara H."/>
            <person name="Lee S.W."/>
            <person name="Pandey A."/>
            <person name="Sharma V."/>
            <person name="Sriariyanun M."/>
            <person name="Szurek B."/>
            <person name="Vera-Cruz C.M."/>
            <person name="Dorman K.S."/>
            <person name="Ronald P.C."/>
            <person name="Verdier V."/>
            <person name="Dow J.M."/>
            <person name="Sonti R.V."/>
            <person name="Tsuge S."/>
            <person name="Brendel V.P."/>
            <person name="Rabinowicz P.D."/>
            <person name="Leach J.E."/>
            <person name="White F.F."/>
            <person name="Salzberg S.L."/>
        </authorList>
    </citation>
    <scope>NUCLEOTIDE SEQUENCE [LARGE SCALE GENOMIC DNA]</scope>
    <source>
        <strain evidence="3 4">BLS256</strain>
    </source>
</reference>
<organism evidence="3 4">
    <name type="scientific">Xanthomonas oryzae pv. oryzicola (strain BLS256)</name>
    <dbReference type="NCBI Taxonomy" id="383407"/>
    <lineage>
        <taxon>Bacteria</taxon>
        <taxon>Pseudomonadati</taxon>
        <taxon>Pseudomonadota</taxon>
        <taxon>Gammaproteobacteria</taxon>
        <taxon>Lysobacterales</taxon>
        <taxon>Lysobacteraceae</taxon>
        <taxon>Xanthomonas</taxon>
    </lineage>
</organism>
<dbReference type="KEGG" id="xor:XOC_4604"/>
<dbReference type="InterPro" id="IPR037185">
    <property type="entry name" value="EmrE-like"/>
</dbReference>
<dbReference type="Pfam" id="PF00892">
    <property type="entry name" value="EamA"/>
    <property type="match status" value="1"/>
</dbReference>
<dbReference type="InterPro" id="IPR000620">
    <property type="entry name" value="EamA_dom"/>
</dbReference>
<gene>
    <name evidence="3" type="ORF">XOC_4604</name>
</gene>
<keyword evidence="1" id="KW-1133">Transmembrane helix</keyword>
<feature type="transmembrane region" description="Helical" evidence="1">
    <location>
        <begin position="237"/>
        <end position="262"/>
    </location>
</feature>
<feature type="transmembrane region" description="Helical" evidence="1">
    <location>
        <begin position="144"/>
        <end position="163"/>
    </location>
</feature>
<feature type="transmembrane region" description="Helical" evidence="1">
    <location>
        <begin position="356"/>
        <end position="376"/>
    </location>
</feature>
<dbReference type="Proteomes" id="UP000008851">
    <property type="component" value="Chromosome"/>
</dbReference>